<sequence>MSRRAHTHPTPTCCWGLCCIQNQTIPNPTKWDKTGIVIKVRQFDQYDVRVDGSGCVTLRNRKFLLKYLPVIPRAPLAMAPGPTAIALPQVNSPTSITPQHDSFSSPSTPVGPPKTPPCVYQASPPDPTNPLPDSLHHKLQLAQQCLSLTSHHNHLQPTNQPKPSHGPCAISCLTMRQVRKSGLPWASQCHPLQPLRQAHWHLQFTAQPERRRLPSMMN</sequence>
<accession>A0AAE1GFZ3</accession>
<comment type="caution">
    <text evidence="2">The sequence shown here is derived from an EMBL/GenBank/DDBJ whole genome shotgun (WGS) entry which is preliminary data.</text>
</comment>
<evidence type="ECO:0000313" key="3">
    <source>
        <dbReference type="Proteomes" id="UP001286313"/>
    </source>
</evidence>
<feature type="compositionally biased region" description="Polar residues" evidence="1">
    <location>
        <begin position="89"/>
        <end position="103"/>
    </location>
</feature>
<keyword evidence="3" id="KW-1185">Reference proteome</keyword>
<name>A0AAE1GFZ3_PETCI</name>
<dbReference type="EMBL" id="JAWQEG010000258">
    <property type="protein sequence ID" value="KAK3892513.1"/>
    <property type="molecule type" value="Genomic_DNA"/>
</dbReference>
<reference evidence="2" key="1">
    <citation type="submission" date="2023-10" db="EMBL/GenBank/DDBJ databases">
        <title>Genome assemblies of two species of porcelain crab, Petrolisthes cinctipes and Petrolisthes manimaculis (Anomura: Porcellanidae).</title>
        <authorList>
            <person name="Angst P."/>
        </authorList>
    </citation>
    <scope>NUCLEOTIDE SEQUENCE</scope>
    <source>
        <strain evidence="2">PB745_01</strain>
        <tissue evidence="2">Gill</tissue>
    </source>
</reference>
<evidence type="ECO:0000313" key="2">
    <source>
        <dbReference type="EMBL" id="KAK3892513.1"/>
    </source>
</evidence>
<organism evidence="2 3">
    <name type="scientific">Petrolisthes cinctipes</name>
    <name type="common">Flat porcelain crab</name>
    <dbReference type="NCBI Taxonomy" id="88211"/>
    <lineage>
        <taxon>Eukaryota</taxon>
        <taxon>Metazoa</taxon>
        <taxon>Ecdysozoa</taxon>
        <taxon>Arthropoda</taxon>
        <taxon>Crustacea</taxon>
        <taxon>Multicrustacea</taxon>
        <taxon>Malacostraca</taxon>
        <taxon>Eumalacostraca</taxon>
        <taxon>Eucarida</taxon>
        <taxon>Decapoda</taxon>
        <taxon>Pleocyemata</taxon>
        <taxon>Anomura</taxon>
        <taxon>Galatheoidea</taxon>
        <taxon>Porcellanidae</taxon>
        <taxon>Petrolisthes</taxon>
    </lineage>
</organism>
<dbReference type="Proteomes" id="UP001286313">
    <property type="component" value="Unassembled WGS sequence"/>
</dbReference>
<dbReference type="AlphaFoldDB" id="A0AAE1GFZ3"/>
<proteinExistence type="predicted"/>
<feature type="region of interest" description="Disordered" evidence="1">
    <location>
        <begin position="89"/>
        <end position="115"/>
    </location>
</feature>
<evidence type="ECO:0000256" key="1">
    <source>
        <dbReference type="SAM" id="MobiDB-lite"/>
    </source>
</evidence>
<gene>
    <name evidence="2" type="ORF">Pcinc_003638</name>
</gene>
<protein>
    <submittedName>
        <fullName evidence="2">Uncharacterized protein</fullName>
    </submittedName>
</protein>